<evidence type="ECO:0000256" key="2">
    <source>
        <dbReference type="ARBA" id="ARBA00022737"/>
    </source>
</evidence>
<dbReference type="GO" id="GO:0003723">
    <property type="term" value="F:RNA binding"/>
    <property type="evidence" value="ECO:0007669"/>
    <property type="project" value="TreeGrafter"/>
</dbReference>
<dbReference type="GO" id="GO:0071036">
    <property type="term" value="P:nuclear polyadenylation-dependent snoRNA catabolic process"/>
    <property type="evidence" value="ECO:0007669"/>
    <property type="project" value="TreeGrafter"/>
</dbReference>
<feature type="compositionally biased region" description="Polar residues" evidence="4">
    <location>
        <begin position="251"/>
        <end position="267"/>
    </location>
</feature>
<dbReference type="EMBL" id="BEYU01000176">
    <property type="protein sequence ID" value="GBG33996.1"/>
    <property type="molecule type" value="Genomic_DNA"/>
</dbReference>
<evidence type="ECO:0000256" key="1">
    <source>
        <dbReference type="ARBA" id="ARBA00004123"/>
    </source>
</evidence>
<feature type="compositionally biased region" description="Low complexity" evidence="4">
    <location>
        <begin position="693"/>
        <end position="704"/>
    </location>
</feature>
<dbReference type="PANTHER" id="PTHR46543">
    <property type="entry name" value="ZINC FINGER CCHC DOMAIN-CONTAINING PROTEIN 7"/>
    <property type="match status" value="1"/>
</dbReference>
<evidence type="ECO:0000256" key="3">
    <source>
        <dbReference type="ARBA" id="ARBA00023242"/>
    </source>
</evidence>
<dbReference type="GO" id="GO:0071038">
    <property type="term" value="P:TRAMP-dependent tRNA surveillance pathway"/>
    <property type="evidence" value="ECO:0007669"/>
    <property type="project" value="TreeGrafter"/>
</dbReference>
<feature type="compositionally biased region" description="Low complexity" evidence="4">
    <location>
        <begin position="297"/>
        <end position="313"/>
    </location>
</feature>
<feature type="compositionally biased region" description="Basic and acidic residues" evidence="4">
    <location>
        <begin position="346"/>
        <end position="369"/>
    </location>
</feature>
<feature type="region of interest" description="Disordered" evidence="4">
    <location>
        <begin position="246"/>
        <end position="267"/>
    </location>
</feature>
<proteinExistence type="predicted"/>
<feature type="compositionally biased region" description="Low complexity" evidence="4">
    <location>
        <begin position="383"/>
        <end position="408"/>
    </location>
</feature>
<evidence type="ECO:0000256" key="4">
    <source>
        <dbReference type="SAM" id="MobiDB-lite"/>
    </source>
</evidence>
<gene>
    <name evidence="5" type="ORF">FCC1311_102192</name>
</gene>
<feature type="compositionally biased region" description="Basic residues" evidence="4">
    <location>
        <begin position="414"/>
        <end position="430"/>
    </location>
</feature>
<name>A0A2R5GT00_9STRA</name>
<organism evidence="5 6">
    <name type="scientific">Hondaea fermentalgiana</name>
    <dbReference type="NCBI Taxonomy" id="2315210"/>
    <lineage>
        <taxon>Eukaryota</taxon>
        <taxon>Sar</taxon>
        <taxon>Stramenopiles</taxon>
        <taxon>Bigyra</taxon>
        <taxon>Labyrinthulomycetes</taxon>
        <taxon>Thraustochytrida</taxon>
        <taxon>Thraustochytriidae</taxon>
        <taxon>Hondaea</taxon>
    </lineage>
</organism>
<evidence type="ECO:0000313" key="5">
    <source>
        <dbReference type="EMBL" id="GBG33996.1"/>
    </source>
</evidence>
<accession>A0A2R5GT00</accession>
<protein>
    <submittedName>
        <fullName evidence="5">Uncharacterized protein</fullName>
    </submittedName>
</protein>
<dbReference type="PANTHER" id="PTHR46543:SF2">
    <property type="entry name" value="AGAP013096-PA"/>
    <property type="match status" value="1"/>
</dbReference>
<comment type="caution">
    <text evidence="5">The sequence shown here is derived from an EMBL/GenBank/DDBJ whole genome shotgun (WGS) entry which is preliminary data.</text>
</comment>
<dbReference type="GO" id="GO:0031499">
    <property type="term" value="C:TRAMP complex"/>
    <property type="evidence" value="ECO:0007669"/>
    <property type="project" value="TreeGrafter"/>
</dbReference>
<dbReference type="AlphaFoldDB" id="A0A2R5GT00"/>
<dbReference type="GO" id="GO:0071031">
    <property type="term" value="P:nuclear mRNA surveillance of mRNA 3'-end processing"/>
    <property type="evidence" value="ECO:0007669"/>
    <property type="project" value="TreeGrafter"/>
</dbReference>
<feature type="region of interest" description="Disordered" evidence="4">
    <location>
        <begin position="674"/>
        <end position="704"/>
    </location>
</feature>
<feature type="compositionally biased region" description="Polar residues" evidence="4">
    <location>
        <begin position="129"/>
        <end position="140"/>
    </location>
</feature>
<keyword evidence="6" id="KW-1185">Reference proteome</keyword>
<reference evidence="5 6" key="1">
    <citation type="submission" date="2017-12" db="EMBL/GenBank/DDBJ databases">
        <title>Sequencing, de novo assembly and annotation of complete genome of a new Thraustochytrid species, strain FCC1311.</title>
        <authorList>
            <person name="Sedici K."/>
            <person name="Godart F."/>
            <person name="Aiese Cigliano R."/>
            <person name="Sanseverino W."/>
            <person name="Barakat M."/>
            <person name="Ortet P."/>
            <person name="Marechal E."/>
            <person name="Cagnac O."/>
            <person name="Amato A."/>
        </authorList>
    </citation>
    <scope>NUCLEOTIDE SEQUENCE [LARGE SCALE GENOMIC DNA]</scope>
</reference>
<feature type="compositionally biased region" description="Low complexity" evidence="4">
    <location>
        <begin position="188"/>
        <end position="207"/>
    </location>
</feature>
<feature type="compositionally biased region" description="Low complexity" evidence="4">
    <location>
        <begin position="88"/>
        <end position="105"/>
    </location>
</feature>
<keyword evidence="3" id="KW-0539">Nucleus</keyword>
<feature type="region of interest" description="Disordered" evidence="4">
    <location>
        <begin position="88"/>
        <end position="230"/>
    </location>
</feature>
<dbReference type="InParanoid" id="A0A2R5GT00"/>
<feature type="compositionally biased region" description="Pro residues" evidence="4">
    <location>
        <begin position="159"/>
        <end position="169"/>
    </location>
</feature>
<evidence type="ECO:0000313" key="6">
    <source>
        <dbReference type="Proteomes" id="UP000241890"/>
    </source>
</evidence>
<keyword evidence="2" id="KW-0677">Repeat</keyword>
<feature type="non-terminal residue" evidence="5">
    <location>
        <position position="1"/>
    </location>
</feature>
<dbReference type="GO" id="GO:0071039">
    <property type="term" value="P:nuclear polyadenylation-dependent CUT catabolic process"/>
    <property type="evidence" value="ECO:0007669"/>
    <property type="project" value="TreeGrafter"/>
</dbReference>
<feature type="region of interest" description="Disordered" evidence="4">
    <location>
        <begin position="284"/>
        <end position="459"/>
    </location>
</feature>
<sequence length="704" mass="77586">DLAALPVVQDALKSIVMANNRCKPFPPAVEHDLLRHLRAERVWPCFENDPSVQIGKRGWKIMGYHERQAGPAIKDYTQTAGAHANLQRQQQQRQQQQQQQQHQHQPNYVPMLVTSTPPNNAGVADPSTMERTPGNTSYVNATPHEWASAMIPPGSRTDGPPPPFYPPQQPFYSPYSRGPYAPYPPTPQQQQQQRQHQPQPFQHFQHSNQHDYTQNHPSPHVHGIPGGPFQTLASAHLEHAYHRQLIDRSSAPATTSTLENRRPSQGRTLIRAASSEPSNFAASHFVMDHPPYPTMRSSSATSSTSTMTATSMSFPTGHPDPDGAAPRPLQTQQQQQQQSSTAESKSQVHETSHQHQQQHELELDPRREFQQQAARGGHERSGSAHSDSAAAALAAASTSTSASSTGGETTRRAAGAKRRHTDLSLARHHPRGDEEQRSAAAEGTKDNSNNNDDDDDAADVDGSFLLLTADHTAPPLEAAPAPEDANFVVAYEVFESLCALPKEGFARKYEICQQLLERPIAMRLNELLHQKDPRFDFEFICPKEASFLPDRPTFDALVEYANDGTPFLCLEMDAKFEALTGVNPIGGPLLASTSPLYDAWSVHAFKKCGVEERLAQGQKIWGHSLVDAKNGNTLVLRYRAHIVGPSPKGVFIKLSMQDVTDHYQGVVSLPPMFDSTGPVSKKTRKGNSPPQLKAEATTTTKAER</sequence>
<comment type="subcellular location">
    <subcellularLocation>
        <location evidence="1">Nucleus</location>
    </subcellularLocation>
</comment>
<dbReference type="Proteomes" id="UP000241890">
    <property type="component" value="Unassembled WGS sequence"/>
</dbReference>
<dbReference type="InterPro" id="IPR051644">
    <property type="entry name" value="TRAMP_AT-DNA-binding"/>
</dbReference>
<feature type="compositionally biased region" description="Low complexity" evidence="4">
    <location>
        <begin position="330"/>
        <end position="341"/>
    </location>
</feature>
<dbReference type="GO" id="GO:0071037">
    <property type="term" value="P:nuclear polyadenylation-dependent snRNA catabolic process"/>
    <property type="evidence" value="ECO:0007669"/>
    <property type="project" value="TreeGrafter"/>
</dbReference>
<dbReference type="GO" id="GO:0071035">
    <property type="term" value="P:nuclear polyadenylation-dependent rRNA catabolic process"/>
    <property type="evidence" value="ECO:0007669"/>
    <property type="project" value="TreeGrafter"/>
</dbReference>